<protein>
    <submittedName>
        <fullName evidence="1">Uncharacterized protein</fullName>
    </submittedName>
</protein>
<evidence type="ECO:0000313" key="2">
    <source>
        <dbReference type="Proteomes" id="UP000077069"/>
    </source>
</evidence>
<dbReference type="EMBL" id="KV441554">
    <property type="protein sequence ID" value="OAG03570.1"/>
    <property type="molecule type" value="Genomic_DNA"/>
</dbReference>
<gene>
    <name evidence="1" type="ORF">CC84DRAFT_859919</name>
</gene>
<name>A0A177CA17_9PLEO</name>
<evidence type="ECO:0000313" key="1">
    <source>
        <dbReference type="EMBL" id="OAG03570.1"/>
    </source>
</evidence>
<accession>A0A177CA17</accession>
<proteinExistence type="predicted"/>
<keyword evidence="2" id="KW-1185">Reference proteome</keyword>
<organism evidence="1 2">
    <name type="scientific">Paraphaeosphaeria sporulosa</name>
    <dbReference type="NCBI Taxonomy" id="1460663"/>
    <lineage>
        <taxon>Eukaryota</taxon>
        <taxon>Fungi</taxon>
        <taxon>Dikarya</taxon>
        <taxon>Ascomycota</taxon>
        <taxon>Pezizomycotina</taxon>
        <taxon>Dothideomycetes</taxon>
        <taxon>Pleosporomycetidae</taxon>
        <taxon>Pleosporales</taxon>
        <taxon>Massarineae</taxon>
        <taxon>Didymosphaeriaceae</taxon>
        <taxon>Paraphaeosphaeria</taxon>
    </lineage>
</organism>
<dbReference type="Proteomes" id="UP000077069">
    <property type="component" value="Unassembled WGS sequence"/>
</dbReference>
<dbReference type="RefSeq" id="XP_018033935.1">
    <property type="nucleotide sequence ID" value="XM_018187652.1"/>
</dbReference>
<dbReference type="AlphaFoldDB" id="A0A177CA17"/>
<sequence>MRKDIHNTTRCQMCNISLLHHISQIFFKVRFISLGRFWVGSGGSGFIVIYRRIFASPLPHQPLSSDSIAGNTE</sequence>
<dbReference type="GeneID" id="28771138"/>
<dbReference type="InParanoid" id="A0A177CA17"/>
<reference evidence="1 2" key="1">
    <citation type="submission" date="2016-05" db="EMBL/GenBank/DDBJ databases">
        <title>Comparative analysis of secretome profiles of manganese(II)-oxidizing ascomycete fungi.</title>
        <authorList>
            <consortium name="DOE Joint Genome Institute"/>
            <person name="Zeiner C.A."/>
            <person name="Purvine S.O."/>
            <person name="Zink E.M."/>
            <person name="Wu S."/>
            <person name="Pasa-Tolic L."/>
            <person name="Chaput D.L."/>
            <person name="Haridas S."/>
            <person name="Grigoriev I.V."/>
            <person name="Santelli C.M."/>
            <person name="Hansel C.M."/>
        </authorList>
    </citation>
    <scope>NUCLEOTIDE SEQUENCE [LARGE SCALE GENOMIC DNA]</scope>
    <source>
        <strain evidence="1 2">AP3s5-JAC2a</strain>
    </source>
</reference>